<evidence type="ECO:0000313" key="2">
    <source>
        <dbReference type="EMBL" id="MET3633945.1"/>
    </source>
</evidence>
<evidence type="ECO:0000256" key="1">
    <source>
        <dbReference type="SAM" id="SignalP"/>
    </source>
</evidence>
<dbReference type="InterPro" id="IPR009343">
    <property type="entry name" value="DUF1002"/>
</dbReference>
<evidence type="ECO:0000313" key="3">
    <source>
        <dbReference type="Proteomes" id="UP001549037"/>
    </source>
</evidence>
<dbReference type="EMBL" id="JBEPLN010000006">
    <property type="protein sequence ID" value="MET3633945.1"/>
    <property type="molecule type" value="Genomic_DNA"/>
</dbReference>
<sequence length="324" mass="35328">MMNLKKIVYALSTAMLAFTSFTPVLAAESSQVQTVIDEAYVQPDYVLGYSLSEEQQAETLSLLGYDSSQDTQVKLLTTDAYSQIMDVDGSSLQLYSSVKIQKLGSTKALEVEIITPENITKVTEDMYRNAAITLGIEHAKISVASPIAVTGESALAGIYYSLEENGVTVSSENKNLASEELSLLSTINEENQGKEGYDTDKLNVALTDIKSALAESSNQQLTEEQVRKIVEDTLSRYGLTESMTSQQITLIVNFAVNLSKSDIINTDGFKKSVSSLKDSIISQAKSTFEGINLNFSTDQALESGKGFLSNIWQAIVNFFTNLFA</sequence>
<proteinExistence type="predicted"/>
<comment type="caution">
    <text evidence="2">The sequence shown here is derived from an EMBL/GenBank/DDBJ whole genome shotgun (WGS) entry which is preliminary data.</text>
</comment>
<gene>
    <name evidence="2" type="ORF">ABID28_000580</name>
</gene>
<accession>A0ABV2JDV1</accession>
<keyword evidence="3" id="KW-1185">Reference proteome</keyword>
<keyword evidence="1" id="KW-0732">Signal</keyword>
<dbReference type="Proteomes" id="UP001549037">
    <property type="component" value="Unassembled WGS sequence"/>
</dbReference>
<protein>
    <submittedName>
        <fullName evidence="2">Uncharacterized protein YpuA (DUF1002 family)</fullName>
    </submittedName>
</protein>
<reference evidence="2 3" key="1">
    <citation type="submission" date="2024-06" db="EMBL/GenBank/DDBJ databases">
        <title>Genomic Encyclopedia of Type Strains, Phase IV (KMG-IV): sequencing the most valuable type-strain genomes for metagenomic binning, comparative biology and taxonomic classification.</title>
        <authorList>
            <person name="Goeker M."/>
        </authorList>
    </citation>
    <scope>NUCLEOTIDE SEQUENCE [LARGE SCALE GENOMIC DNA]</scope>
    <source>
        <strain evidence="2 3">DSM 28302</strain>
    </source>
</reference>
<organism evidence="2 3">
    <name type="scientific">Streptococcus porcorum</name>
    <dbReference type="NCBI Taxonomy" id="701526"/>
    <lineage>
        <taxon>Bacteria</taxon>
        <taxon>Bacillati</taxon>
        <taxon>Bacillota</taxon>
        <taxon>Bacilli</taxon>
        <taxon>Lactobacillales</taxon>
        <taxon>Streptococcaceae</taxon>
        <taxon>Streptococcus</taxon>
    </lineage>
</organism>
<dbReference type="Pfam" id="PF06207">
    <property type="entry name" value="DUF1002"/>
    <property type="match status" value="1"/>
</dbReference>
<feature type="chain" id="PRO_5047104480" evidence="1">
    <location>
        <begin position="27"/>
        <end position="324"/>
    </location>
</feature>
<name>A0ABV2JDV1_9STRE</name>
<feature type="signal peptide" evidence="1">
    <location>
        <begin position="1"/>
        <end position="26"/>
    </location>
</feature>